<sequence length="303" mass="33723">MDTRYLKTLVATVKCGSFSKAAEKLHLTQSAVSQRVKFLEERFGHKLIDRAGSKLALTSAGELVMESAQRVLAIQDTLIRDLQRLHNKQRISLCCTPTFGTVFLPRVLNSFMMGTSRSTDLKFIFNSPDAAIEGVRNHEFDLAVVEHCCETDISEFNTCDLPDDELAFVSSPSLNLPSPKLDLDTLLTMRLLSRKDGCSSKKLVRAGLESYGKQLEDFNGVVTSDDLHLTCQTVLAGGGVSFMSKDMVKEYLENGQMLAHEVKGFTHRRNRTVIFSAERGEDQLVQSFVNCIFSVMGRPLPFA</sequence>
<dbReference type="InterPro" id="IPR036390">
    <property type="entry name" value="WH_DNA-bd_sf"/>
</dbReference>
<dbReference type="GO" id="GO:0003700">
    <property type="term" value="F:DNA-binding transcription factor activity"/>
    <property type="evidence" value="ECO:0007669"/>
    <property type="project" value="InterPro"/>
</dbReference>
<dbReference type="CDD" id="cd05466">
    <property type="entry name" value="PBP2_LTTR_substrate"/>
    <property type="match status" value="1"/>
</dbReference>
<dbReference type="Gene3D" id="1.10.10.10">
    <property type="entry name" value="Winged helix-like DNA-binding domain superfamily/Winged helix DNA-binding domain"/>
    <property type="match status" value="1"/>
</dbReference>
<dbReference type="FunFam" id="1.10.10.10:FF:000001">
    <property type="entry name" value="LysR family transcriptional regulator"/>
    <property type="match status" value="1"/>
</dbReference>
<dbReference type="NCBIfam" id="NF041036">
    <property type="entry name" value="decaheme_TF"/>
    <property type="match status" value="1"/>
</dbReference>
<name>A0A1M6J6N4_MALRU</name>
<dbReference type="PANTHER" id="PTHR30126">
    <property type="entry name" value="HTH-TYPE TRANSCRIPTIONAL REGULATOR"/>
    <property type="match status" value="1"/>
</dbReference>
<evidence type="ECO:0000259" key="5">
    <source>
        <dbReference type="PROSITE" id="PS50931"/>
    </source>
</evidence>
<dbReference type="InterPro" id="IPR000847">
    <property type="entry name" value="LysR_HTH_N"/>
</dbReference>
<evidence type="ECO:0000256" key="2">
    <source>
        <dbReference type="ARBA" id="ARBA00023015"/>
    </source>
</evidence>
<dbReference type="Pfam" id="PF00126">
    <property type="entry name" value="HTH_1"/>
    <property type="match status" value="1"/>
</dbReference>
<evidence type="ECO:0000256" key="4">
    <source>
        <dbReference type="ARBA" id="ARBA00023163"/>
    </source>
</evidence>
<evidence type="ECO:0000313" key="7">
    <source>
        <dbReference type="Proteomes" id="UP000184171"/>
    </source>
</evidence>
<keyword evidence="2" id="KW-0805">Transcription regulation</keyword>
<dbReference type="GO" id="GO:0000976">
    <property type="term" value="F:transcription cis-regulatory region binding"/>
    <property type="evidence" value="ECO:0007669"/>
    <property type="project" value="TreeGrafter"/>
</dbReference>
<dbReference type="Proteomes" id="UP000184171">
    <property type="component" value="Unassembled WGS sequence"/>
</dbReference>
<reference evidence="6 7" key="1">
    <citation type="submission" date="2016-11" db="EMBL/GenBank/DDBJ databases">
        <authorList>
            <person name="Jaros S."/>
            <person name="Januszkiewicz K."/>
            <person name="Wedrychowicz H."/>
        </authorList>
    </citation>
    <scope>NUCLEOTIDE SEQUENCE [LARGE SCALE GENOMIC DNA]</scope>
    <source>
        <strain evidence="6 7">DSM 5091</strain>
    </source>
</reference>
<dbReference type="SUPFAM" id="SSF53850">
    <property type="entry name" value="Periplasmic binding protein-like II"/>
    <property type="match status" value="1"/>
</dbReference>
<proteinExistence type="inferred from homology"/>
<dbReference type="PANTHER" id="PTHR30126:SF91">
    <property type="entry name" value="LYSR FAMILY TRANSCRIPTIONAL REGULATOR"/>
    <property type="match status" value="1"/>
</dbReference>
<dbReference type="Gene3D" id="3.40.190.290">
    <property type="match status" value="1"/>
</dbReference>
<gene>
    <name evidence="6" type="ORF">SAMN02745165_02320</name>
</gene>
<keyword evidence="7" id="KW-1185">Reference proteome</keyword>
<dbReference type="EMBL" id="FQZT01000008">
    <property type="protein sequence ID" value="SHJ42342.1"/>
    <property type="molecule type" value="Genomic_DNA"/>
</dbReference>
<protein>
    <submittedName>
        <fullName evidence="6">Transcriptional regulator, LysR family</fullName>
    </submittedName>
</protein>
<dbReference type="PROSITE" id="PS50931">
    <property type="entry name" value="HTH_LYSR"/>
    <property type="match status" value="1"/>
</dbReference>
<dbReference type="AlphaFoldDB" id="A0A1M6J6N4"/>
<dbReference type="OrthoDB" id="3252676at2"/>
<dbReference type="Pfam" id="PF03466">
    <property type="entry name" value="LysR_substrate"/>
    <property type="match status" value="1"/>
</dbReference>
<evidence type="ECO:0000256" key="3">
    <source>
        <dbReference type="ARBA" id="ARBA00023125"/>
    </source>
</evidence>
<dbReference type="InterPro" id="IPR005119">
    <property type="entry name" value="LysR_subst-bd"/>
</dbReference>
<comment type="similarity">
    <text evidence="1">Belongs to the LysR transcriptional regulatory family.</text>
</comment>
<evidence type="ECO:0000256" key="1">
    <source>
        <dbReference type="ARBA" id="ARBA00009437"/>
    </source>
</evidence>
<evidence type="ECO:0000313" key="6">
    <source>
        <dbReference type="EMBL" id="SHJ42342.1"/>
    </source>
</evidence>
<accession>A0A1M6J6N4</accession>
<organism evidence="6 7">
    <name type="scientific">Malonomonas rubra DSM 5091</name>
    <dbReference type="NCBI Taxonomy" id="1122189"/>
    <lineage>
        <taxon>Bacteria</taxon>
        <taxon>Pseudomonadati</taxon>
        <taxon>Thermodesulfobacteriota</taxon>
        <taxon>Desulfuromonadia</taxon>
        <taxon>Desulfuromonadales</taxon>
        <taxon>Geopsychrobacteraceae</taxon>
        <taxon>Malonomonas</taxon>
    </lineage>
</organism>
<dbReference type="SUPFAM" id="SSF46785">
    <property type="entry name" value="Winged helix' DNA-binding domain"/>
    <property type="match status" value="1"/>
</dbReference>
<keyword evidence="4" id="KW-0804">Transcription</keyword>
<dbReference type="STRING" id="1122189.SAMN02745165_02320"/>
<feature type="domain" description="HTH lysR-type" evidence="5">
    <location>
        <begin position="1"/>
        <end position="58"/>
    </location>
</feature>
<dbReference type="RefSeq" id="WP_072908899.1">
    <property type="nucleotide sequence ID" value="NZ_FQZT01000008.1"/>
</dbReference>
<dbReference type="PRINTS" id="PR00039">
    <property type="entry name" value="HTHLYSR"/>
</dbReference>
<keyword evidence="3" id="KW-0238">DNA-binding</keyword>
<dbReference type="InterPro" id="IPR036388">
    <property type="entry name" value="WH-like_DNA-bd_sf"/>
</dbReference>